<feature type="transmembrane region" description="Helical" evidence="1">
    <location>
        <begin position="102"/>
        <end position="128"/>
    </location>
</feature>
<evidence type="ECO:0000259" key="2">
    <source>
        <dbReference type="Pfam" id="PF02517"/>
    </source>
</evidence>
<dbReference type="GO" id="GO:0006508">
    <property type="term" value="P:proteolysis"/>
    <property type="evidence" value="ECO:0007669"/>
    <property type="project" value="UniProtKB-KW"/>
</dbReference>
<dbReference type="Proteomes" id="UP000439022">
    <property type="component" value="Unassembled WGS sequence"/>
</dbReference>
<dbReference type="Pfam" id="PF02517">
    <property type="entry name" value="Rce1-like"/>
    <property type="match status" value="1"/>
</dbReference>
<feature type="transmembrane region" description="Helical" evidence="1">
    <location>
        <begin position="148"/>
        <end position="171"/>
    </location>
</feature>
<dbReference type="RefSeq" id="WP_151161985.1">
    <property type="nucleotide sequence ID" value="NZ_WKJO01000001.1"/>
</dbReference>
<feature type="transmembrane region" description="Helical" evidence="1">
    <location>
        <begin position="192"/>
        <end position="214"/>
    </location>
</feature>
<keyword evidence="1" id="KW-1133">Transmembrane helix</keyword>
<keyword evidence="3" id="KW-0482">Metalloprotease</keyword>
<organism evidence="3 4">
    <name type="scientific">Haloferax litoreum</name>
    <dbReference type="NCBI Taxonomy" id="2666140"/>
    <lineage>
        <taxon>Archaea</taxon>
        <taxon>Methanobacteriati</taxon>
        <taxon>Methanobacteriota</taxon>
        <taxon>Stenosarchaea group</taxon>
        <taxon>Halobacteria</taxon>
        <taxon>Halobacteriales</taxon>
        <taxon>Haloferacaceae</taxon>
        <taxon>Haloferax</taxon>
    </lineage>
</organism>
<feature type="transmembrane region" description="Helical" evidence="1">
    <location>
        <begin position="23"/>
        <end position="45"/>
    </location>
</feature>
<protein>
    <submittedName>
        <fullName evidence="3">CPBP family intramembrane metalloprotease</fullName>
    </submittedName>
</protein>
<evidence type="ECO:0000313" key="3">
    <source>
        <dbReference type="EMBL" id="MRX21382.1"/>
    </source>
</evidence>
<dbReference type="InterPro" id="IPR042150">
    <property type="entry name" value="MmRce1-like"/>
</dbReference>
<feature type="domain" description="CAAX prenyl protease 2/Lysostaphin resistance protein A-like" evidence="2">
    <location>
        <begin position="158"/>
        <end position="263"/>
    </location>
</feature>
<keyword evidence="3" id="KW-0645">Protease</keyword>
<evidence type="ECO:0000256" key="1">
    <source>
        <dbReference type="SAM" id="Phobius"/>
    </source>
</evidence>
<keyword evidence="4" id="KW-1185">Reference proteome</keyword>
<dbReference type="GO" id="GO:0008237">
    <property type="term" value="F:metallopeptidase activity"/>
    <property type="evidence" value="ECO:0007669"/>
    <property type="project" value="UniProtKB-KW"/>
</dbReference>
<keyword evidence="1" id="KW-0812">Transmembrane</keyword>
<keyword evidence="1" id="KW-0472">Membrane</keyword>
<feature type="transmembrane region" description="Helical" evidence="1">
    <location>
        <begin position="250"/>
        <end position="271"/>
    </location>
</feature>
<reference evidence="3 4" key="1">
    <citation type="submission" date="2019-11" db="EMBL/GenBank/DDBJ databases">
        <title>Whole genome sequence of Haloferax sp. MBLA0076.</title>
        <authorList>
            <person name="Seo M.-J."/>
            <person name="Cho E.-S."/>
        </authorList>
    </citation>
    <scope>NUCLEOTIDE SEQUENCE [LARGE SCALE GENOMIC DNA]</scope>
    <source>
        <strain evidence="3 4">MBLA0076</strain>
    </source>
</reference>
<evidence type="ECO:0000313" key="4">
    <source>
        <dbReference type="Proteomes" id="UP000439022"/>
    </source>
</evidence>
<accession>A0A6A8GFX1</accession>
<feature type="transmembrane region" description="Helical" evidence="1">
    <location>
        <begin position="220"/>
        <end position="243"/>
    </location>
</feature>
<gene>
    <name evidence="3" type="ORF">GJR96_05330</name>
</gene>
<dbReference type="PANTHER" id="PTHR35797">
    <property type="entry name" value="PROTEASE-RELATED"/>
    <property type="match status" value="1"/>
</dbReference>
<dbReference type="InterPro" id="IPR003675">
    <property type="entry name" value="Rce1/LyrA-like_dom"/>
</dbReference>
<sequence length="313" mass="33706">MDTRGETPTELGSRPASFESRRVLLFLLVAFGLAAATALVVYLTGGLTDSPQIAFGLPLWLVLVSTFYMFSPTVANVVTRLVTDEEWEDLRVRPAFRSNAQVYLLAWLAPGLLTGVGTVLFFVAFPAYFDPNASAFRDVLPAGAPLELVFVVQVLQALFLGATLNTLFAFGEELGWRAYLLQKLLPLGPRRAVLALGVVWGAWHWPLIAMGYNYGVDYVGAPWTGFLAMVWMTTATGTFLAWVALRADSVWPAALGHGMINAFAGIGYIFATSGAPSLLGPTVVGAVVVIPWTLVAIVLLVRSPVFGASPPLR</sequence>
<proteinExistence type="predicted"/>
<dbReference type="GO" id="GO:0004175">
    <property type="term" value="F:endopeptidase activity"/>
    <property type="evidence" value="ECO:0007669"/>
    <property type="project" value="UniProtKB-ARBA"/>
</dbReference>
<dbReference type="AlphaFoldDB" id="A0A6A8GFX1"/>
<dbReference type="EMBL" id="WKJO01000001">
    <property type="protein sequence ID" value="MRX21382.1"/>
    <property type="molecule type" value="Genomic_DNA"/>
</dbReference>
<feature type="transmembrane region" description="Helical" evidence="1">
    <location>
        <begin position="57"/>
        <end position="82"/>
    </location>
</feature>
<name>A0A6A8GFX1_9EURY</name>
<comment type="caution">
    <text evidence="3">The sequence shown here is derived from an EMBL/GenBank/DDBJ whole genome shotgun (WGS) entry which is preliminary data.</text>
</comment>
<keyword evidence="3" id="KW-0378">Hydrolase</keyword>
<feature type="transmembrane region" description="Helical" evidence="1">
    <location>
        <begin position="283"/>
        <end position="301"/>
    </location>
</feature>
<dbReference type="PANTHER" id="PTHR35797:SF1">
    <property type="entry name" value="PROTEASE"/>
    <property type="match status" value="1"/>
</dbReference>
<dbReference type="GO" id="GO:0080120">
    <property type="term" value="P:CAAX-box protein maturation"/>
    <property type="evidence" value="ECO:0007669"/>
    <property type="project" value="UniProtKB-ARBA"/>
</dbReference>